<dbReference type="EnsemblPlants" id="EMT27217">
    <property type="protein sequence ID" value="EMT27217"/>
    <property type="gene ID" value="F775_00320"/>
</dbReference>
<feature type="compositionally biased region" description="Acidic residues" evidence="1">
    <location>
        <begin position="254"/>
        <end position="281"/>
    </location>
</feature>
<feature type="domain" description="KIB1-4 beta-propeller" evidence="3">
    <location>
        <begin position="73"/>
        <end position="321"/>
    </location>
</feature>
<reference evidence="4" key="1">
    <citation type="submission" date="2015-06" db="UniProtKB">
        <authorList>
            <consortium name="EnsemblPlants"/>
        </authorList>
    </citation>
    <scope>IDENTIFICATION</scope>
</reference>
<evidence type="ECO:0000259" key="3">
    <source>
        <dbReference type="Pfam" id="PF03478"/>
    </source>
</evidence>
<name>M8CIV4_AEGTA</name>
<accession>M8CIV4</accession>
<proteinExistence type="predicted"/>
<dbReference type="Pfam" id="PF03478">
    <property type="entry name" value="Beta-prop_KIB1-4"/>
    <property type="match status" value="1"/>
</dbReference>
<dbReference type="InterPro" id="IPR005174">
    <property type="entry name" value="KIB1-4_b-propeller"/>
</dbReference>
<feature type="region of interest" description="Disordered" evidence="1">
    <location>
        <begin position="251"/>
        <end position="281"/>
    </location>
</feature>
<feature type="chain" id="PRO_5014584566" description="KIB1-4 beta-propeller domain-containing protein" evidence="2">
    <location>
        <begin position="32"/>
        <end position="468"/>
    </location>
</feature>
<organism evidence="4">
    <name type="scientific">Aegilops tauschii</name>
    <name type="common">Tausch's goatgrass</name>
    <name type="synonym">Aegilops squarrosa</name>
    <dbReference type="NCBI Taxonomy" id="37682"/>
    <lineage>
        <taxon>Eukaryota</taxon>
        <taxon>Viridiplantae</taxon>
        <taxon>Streptophyta</taxon>
        <taxon>Embryophyta</taxon>
        <taxon>Tracheophyta</taxon>
        <taxon>Spermatophyta</taxon>
        <taxon>Magnoliopsida</taxon>
        <taxon>Liliopsida</taxon>
        <taxon>Poales</taxon>
        <taxon>Poaceae</taxon>
        <taxon>BOP clade</taxon>
        <taxon>Pooideae</taxon>
        <taxon>Triticodae</taxon>
        <taxon>Triticeae</taxon>
        <taxon>Triticinae</taxon>
        <taxon>Aegilops</taxon>
    </lineage>
</organism>
<feature type="compositionally biased region" description="Polar residues" evidence="1">
    <location>
        <begin position="452"/>
        <end position="468"/>
    </location>
</feature>
<dbReference type="PANTHER" id="PTHR33110:SF114">
    <property type="entry name" value="F-BOX DOMAIN-CONTAINING PROTEIN"/>
    <property type="match status" value="1"/>
</dbReference>
<evidence type="ECO:0000256" key="1">
    <source>
        <dbReference type="SAM" id="MobiDB-lite"/>
    </source>
</evidence>
<evidence type="ECO:0000313" key="4">
    <source>
        <dbReference type="EnsemblPlants" id="EMT27217"/>
    </source>
</evidence>
<feature type="region of interest" description="Disordered" evidence="1">
    <location>
        <begin position="449"/>
        <end position="468"/>
    </location>
</feature>
<dbReference type="PANTHER" id="PTHR33110">
    <property type="entry name" value="F-BOX/KELCH-REPEAT PROTEIN-RELATED"/>
    <property type="match status" value="1"/>
</dbReference>
<protein>
    <recommendedName>
        <fullName evidence="3">KIB1-4 beta-propeller domain-containing protein</fullName>
    </recommendedName>
</protein>
<sequence>MGLLSSILQWCLLMPKFLVLMVANLPDPTNCAHCRALYHPWHSAVRHHGHQARPLPWIALRDSFVIASYNGHMHRLPENAMTAGSTNDWLALGLGQKHTNEDQAEYYVVRNYVLHNPFSYRALPLPELQSPPPSATMSCTIRFHTGEVSCPQVPHALDGRRFHRRHHQQQEASAHCIPARERCVDARAMGWATQYTYLIDIAFHGDKLYAITTAEDLIPIDLALDGEGRPMVAMGPRVIKKSINYDYYESLTTSDEEDDDENEEDGEEEDNDDEKKEEEEDNDLTYINCSAEFAPEVKLDNITIISRHLIESHGKLLMINITFMCISFAFRMKAPFKLPEGIRGTTTEKVRAKLSKLEKLYGLDRFQRDGLLSTHGISYLLARLSDCIVAGTREFELHYNFLTLPLVQGYNNDIGWCTEYNNNGASHVKSGHSAMECCYRFTDNYLPDEKTSGNAATPPESRQGSNFQ</sequence>
<dbReference type="AlphaFoldDB" id="M8CIV4"/>
<keyword evidence="2" id="KW-0732">Signal</keyword>
<feature type="signal peptide" evidence="2">
    <location>
        <begin position="1"/>
        <end position="31"/>
    </location>
</feature>
<evidence type="ECO:0000256" key="2">
    <source>
        <dbReference type="SAM" id="SignalP"/>
    </source>
</evidence>